<accession>A0A3R9RNQ6</accession>
<dbReference type="Gene3D" id="1.50.10.20">
    <property type="match status" value="1"/>
</dbReference>
<sequence length="762" mass="84608">MAMKFRLFLIPLMFLLLPLEPALAQQDPLALSAEGIRLSAHYFLSIPSYSNIADVKAFGWVGGIIFTYQPYAFSAVPDDYSNLYAGLIMSEALLHKGFVSFNEGNLSAKIKGIVDYFLSKRTRNLWTSEASGYYIDVKFSSNVLLLLSNAQALGIIDAENEIKNAAYSLVKLQDKSGGWAPQPESYYQREPDPLTTSYVLSALIAVRKLYDVNVDDNIRSAITYLEQKASSTGWLDPVKDSIIVSSLIEAEMLGFDVDQNLLSKVASELKQHITSNPAPTIDNAVVFGGLLRLASAGILDTEDVLSSFSGIAVSIARAVNKDGLPPYGYTPFIWTRCQETYDVLRFFEAWLRSSSITVMVSALSGFISENKTVENSTLKLQVLVKNNLEREMKLKLLSDPSDPITGKASLDMSINPGSSSSVELQFKTPPKLQQPRDSRIRLTLIDPLTKEFLYTKIIVVRVLRDANIAIVQKKVDRQSMSLKDTALVVLAIENQGDIPAVQVKIAERLGAGFDVIGKDNGTAIVVQTQQKGFYFLEKMDPWQRITFIYTVKASSPPPGVNNLSTTSIEYVKALGSTGSTESQIKVNITRPLISLIPEDQQVRMEWGALRNMTFRIENTGNAEARDIEIKFVPGEGISLSAKGGRVDPDGSVHLYVGNLSPMNSIKVYVAAKASDLYPSLDLKTYVKSELSYKDNMGRFLDEYRLSAMTYVDMVMSTFAMIIISIVVLIIAAIAVLRIYRSYKIRSERIPKLKFEKKGFRRR</sequence>
<protein>
    <submittedName>
        <fullName evidence="2">Uncharacterized protein</fullName>
    </submittedName>
</protein>
<dbReference type="AlphaFoldDB" id="A0A3R9RNQ6"/>
<dbReference type="RefSeq" id="WP_125671396.1">
    <property type="nucleotide sequence ID" value="NZ_RCOS01000087.1"/>
</dbReference>
<dbReference type="InterPro" id="IPR008930">
    <property type="entry name" value="Terpenoid_cyclase/PrenylTrfase"/>
</dbReference>
<dbReference type="PANTHER" id="PTHR35902">
    <property type="entry name" value="S-LAYER DOMAIN-LIKE PROTEIN-RELATED"/>
    <property type="match status" value="1"/>
</dbReference>
<evidence type="ECO:0000313" key="2">
    <source>
        <dbReference type="EMBL" id="RSN74690.1"/>
    </source>
</evidence>
<reference evidence="2 3" key="1">
    <citation type="submission" date="2018-10" db="EMBL/GenBank/DDBJ databases">
        <title>Co-occurring genomic capacity for anaerobic methane metabolism and dissimilatory sulfite reduction discovered in the Korarchaeota.</title>
        <authorList>
            <person name="Mckay L.J."/>
            <person name="Dlakic M."/>
            <person name="Fields M.W."/>
            <person name="Delmont T.O."/>
            <person name="Eren A.M."/>
            <person name="Jay Z.J."/>
            <person name="Klingelsmith K.B."/>
            <person name="Rusch D.B."/>
            <person name="Inskeep W.P."/>
        </authorList>
    </citation>
    <scope>NUCLEOTIDE SEQUENCE [LARGE SCALE GENOMIC DNA]</scope>
    <source>
        <strain evidence="2 3">MDKW</strain>
    </source>
</reference>
<keyword evidence="1" id="KW-0472">Membrane</keyword>
<proteinExistence type="predicted"/>
<organism evidence="2 3">
    <name type="scientific">Candidatus Methanodesulfokora washburnensis</name>
    <dbReference type="NCBI Taxonomy" id="2478471"/>
    <lineage>
        <taxon>Archaea</taxon>
        <taxon>Thermoproteota</taxon>
        <taxon>Candidatus Korarchaeia</taxon>
        <taxon>Candidatus Korarchaeia incertae sedis</taxon>
        <taxon>Candidatus Methanodesulfokora</taxon>
    </lineage>
</organism>
<keyword evidence="1" id="KW-0812">Transmembrane</keyword>
<dbReference type="Proteomes" id="UP000277582">
    <property type="component" value="Unassembled WGS sequence"/>
</dbReference>
<dbReference type="EMBL" id="RCOS01000087">
    <property type="protein sequence ID" value="RSN74690.1"/>
    <property type="molecule type" value="Genomic_DNA"/>
</dbReference>
<dbReference type="SUPFAM" id="SSF48239">
    <property type="entry name" value="Terpenoid cyclases/Protein prenyltransferases"/>
    <property type="match status" value="1"/>
</dbReference>
<evidence type="ECO:0000313" key="3">
    <source>
        <dbReference type="Proteomes" id="UP000277582"/>
    </source>
</evidence>
<evidence type="ECO:0000256" key="1">
    <source>
        <dbReference type="SAM" id="Phobius"/>
    </source>
</evidence>
<comment type="caution">
    <text evidence="2">The sequence shown here is derived from an EMBL/GenBank/DDBJ whole genome shotgun (WGS) entry which is preliminary data.</text>
</comment>
<keyword evidence="3" id="KW-1185">Reference proteome</keyword>
<name>A0A3R9RNQ6_9CREN</name>
<feature type="transmembrane region" description="Helical" evidence="1">
    <location>
        <begin position="713"/>
        <end position="739"/>
    </location>
</feature>
<keyword evidence="1" id="KW-1133">Transmembrane helix</keyword>
<gene>
    <name evidence="2" type="ORF">D6D85_07505</name>
</gene>
<dbReference type="PANTHER" id="PTHR35902:SF3">
    <property type="entry name" value="NPCBM-ASSOCIATED, NEW3 DOMAIN OF ALPHA-GALACTOSIDASE"/>
    <property type="match status" value="1"/>
</dbReference>